<gene>
    <name evidence="2" type="ORF">OCTVUL_1B004689</name>
</gene>
<accession>A0AA36EZH0</accession>
<proteinExistence type="predicted"/>
<dbReference type="AlphaFoldDB" id="A0AA36EZH0"/>
<sequence length="90" mass="9862">MFMITNKVVIVVGVVVGSGGVIDAVTTAAVVAVSPEICLEQANICSNLYSKQQEQHRGGNQQQKHFHKWSGLRRNPPSEKHTLKQIAHTD</sequence>
<protein>
    <submittedName>
        <fullName evidence="2">Uncharacterized protein</fullName>
    </submittedName>
</protein>
<evidence type="ECO:0000313" key="3">
    <source>
        <dbReference type="Proteomes" id="UP001162480"/>
    </source>
</evidence>
<organism evidence="2 3">
    <name type="scientific">Octopus vulgaris</name>
    <name type="common">Common octopus</name>
    <dbReference type="NCBI Taxonomy" id="6645"/>
    <lineage>
        <taxon>Eukaryota</taxon>
        <taxon>Metazoa</taxon>
        <taxon>Spiralia</taxon>
        <taxon>Lophotrochozoa</taxon>
        <taxon>Mollusca</taxon>
        <taxon>Cephalopoda</taxon>
        <taxon>Coleoidea</taxon>
        <taxon>Octopodiformes</taxon>
        <taxon>Octopoda</taxon>
        <taxon>Incirrata</taxon>
        <taxon>Octopodidae</taxon>
        <taxon>Octopus</taxon>
    </lineage>
</organism>
<dbReference type="EMBL" id="OX597815">
    <property type="protein sequence ID" value="CAI9717875.1"/>
    <property type="molecule type" value="Genomic_DNA"/>
</dbReference>
<feature type="region of interest" description="Disordered" evidence="1">
    <location>
        <begin position="52"/>
        <end position="90"/>
    </location>
</feature>
<reference evidence="2" key="1">
    <citation type="submission" date="2023-08" db="EMBL/GenBank/DDBJ databases">
        <authorList>
            <person name="Alioto T."/>
            <person name="Alioto T."/>
            <person name="Gomez Garrido J."/>
        </authorList>
    </citation>
    <scope>NUCLEOTIDE SEQUENCE</scope>
</reference>
<name>A0AA36EZH0_OCTVU</name>
<evidence type="ECO:0000313" key="2">
    <source>
        <dbReference type="EMBL" id="CAI9717875.1"/>
    </source>
</evidence>
<dbReference type="Proteomes" id="UP001162480">
    <property type="component" value="Chromosome 2"/>
</dbReference>
<keyword evidence="3" id="KW-1185">Reference proteome</keyword>
<feature type="compositionally biased region" description="Basic and acidic residues" evidence="1">
    <location>
        <begin position="76"/>
        <end position="90"/>
    </location>
</feature>
<evidence type="ECO:0000256" key="1">
    <source>
        <dbReference type="SAM" id="MobiDB-lite"/>
    </source>
</evidence>